<reference evidence="1 2" key="1">
    <citation type="submission" date="2024-07" db="EMBL/GenBank/DDBJ databases">
        <title>Section-level genome sequencing and comparative genomics of Aspergillus sections Usti and Cavernicolus.</title>
        <authorList>
            <consortium name="Lawrence Berkeley National Laboratory"/>
            <person name="Nybo J.L."/>
            <person name="Vesth T.C."/>
            <person name="Theobald S."/>
            <person name="Frisvad J.C."/>
            <person name="Larsen T.O."/>
            <person name="Kjaerboelling I."/>
            <person name="Rothschild-Mancinelli K."/>
            <person name="Lyhne E.K."/>
            <person name="Kogle M.E."/>
            <person name="Barry K."/>
            <person name="Clum A."/>
            <person name="Na H."/>
            <person name="Ledsgaard L."/>
            <person name="Lin J."/>
            <person name="Lipzen A."/>
            <person name="Kuo A."/>
            <person name="Riley R."/>
            <person name="Mondo S."/>
            <person name="LaButti K."/>
            <person name="Haridas S."/>
            <person name="Pangalinan J."/>
            <person name="Salamov A.A."/>
            <person name="Simmons B.A."/>
            <person name="Magnuson J.K."/>
            <person name="Chen J."/>
            <person name="Drula E."/>
            <person name="Henrissat B."/>
            <person name="Wiebenga A."/>
            <person name="Lubbers R.J."/>
            <person name="Gomes A.C."/>
            <person name="Macurrencykelacurrency M.R."/>
            <person name="Stajich J."/>
            <person name="Grigoriev I.V."/>
            <person name="Mortensen U.H."/>
            <person name="De vries R.P."/>
            <person name="Baker S.E."/>
            <person name="Andersen M.R."/>
        </authorList>
    </citation>
    <scope>NUCLEOTIDE SEQUENCE [LARGE SCALE GENOMIC DNA]</scope>
    <source>
        <strain evidence="1 2">CBS 756.74</strain>
    </source>
</reference>
<accession>A0ABR4J7Q1</accession>
<comment type="caution">
    <text evidence="1">The sequence shown here is derived from an EMBL/GenBank/DDBJ whole genome shotgun (WGS) entry which is preliminary data.</text>
</comment>
<keyword evidence="2" id="KW-1185">Reference proteome</keyword>
<sequence length="90" mass="10049">MSTETRRRQSIAFNLKPETDRHRIIVTYGGLNNLTNAPELYGRKARAWALIDGPEGGHARGAQSRAKGMIEDIIWIGCAIPLRGRNVHLI</sequence>
<dbReference type="RefSeq" id="XP_070891929.1">
    <property type="nucleotide sequence ID" value="XM_071043806.1"/>
</dbReference>
<proteinExistence type="predicted"/>
<dbReference type="GeneID" id="98158970"/>
<gene>
    <name evidence="1" type="ORF">BJX68DRAFT_260042</name>
</gene>
<evidence type="ECO:0000313" key="1">
    <source>
        <dbReference type="EMBL" id="KAL2836063.1"/>
    </source>
</evidence>
<protein>
    <submittedName>
        <fullName evidence="1">Uncharacterized protein</fullName>
    </submittedName>
</protein>
<dbReference type="Proteomes" id="UP001610444">
    <property type="component" value="Unassembled WGS sequence"/>
</dbReference>
<evidence type="ECO:0000313" key="2">
    <source>
        <dbReference type="Proteomes" id="UP001610444"/>
    </source>
</evidence>
<dbReference type="EMBL" id="JBFXLR010000126">
    <property type="protein sequence ID" value="KAL2836063.1"/>
    <property type="molecule type" value="Genomic_DNA"/>
</dbReference>
<name>A0ABR4J7Q1_9EURO</name>
<organism evidence="1 2">
    <name type="scientific">Aspergillus pseudodeflectus</name>
    <dbReference type="NCBI Taxonomy" id="176178"/>
    <lineage>
        <taxon>Eukaryota</taxon>
        <taxon>Fungi</taxon>
        <taxon>Dikarya</taxon>
        <taxon>Ascomycota</taxon>
        <taxon>Pezizomycotina</taxon>
        <taxon>Eurotiomycetes</taxon>
        <taxon>Eurotiomycetidae</taxon>
        <taxon>Eurotiales</taxon>
        <taxon>Aspergillaceae</taxon>
        <taxon>Aspergillus</taxon>
        <taxon>Aspergillus subgen. Nidulantes</taxon>
    </lineage>
</organism>